<proteinExistence type="predicted"/>
<dbReference type="AlphaFoldDB" id="A0A428S459"/>
<reference evidence="1 2" key="1">
    <citation type="submission" date="2017-06" db="EMBL/GenBank/DDBJ databases">
        <title>Comparative genomic analysis of Ambrosia Fusariam Clade fungi.</title>
        <authorList>
            <person name="Stajich J.E."/>
            <person name="Carrillo J."/>
            <person name="Kijimoto T."/>
            <person name="Eskalen A."/>
            <person name="O'Donnell K."/>
            <person name="Kasson M."/>
        </authorList>
    </citation>
    <scope>NUCLEOTIDE SEQUENCE [LARGE SCALE GENOMIC DNA]</scope>
    <source>
        <strain evidence="1 2">NRRL62579</strain>
    </source>
</reference>
<evidence type="ECO:0000313" key="2">
    <source>
        <dbReference type="Proteomes" id="UP000287144"/>
    </source>
</evidence>
<gene>
    <name evidence="1" type="ORF">CEP52_016397</name>
</gene>
<dbReference type="EMBL" id="NKCK01000344">
    <property type="protein sequence ID" value="RSL84620.1"/>
    <property type="molecule type" value="Genomic_DNA"/>
</dbReference>
<comment type="caution">
    <text evidence="1">The sequence shown here is derived from an EMBL/GenBank/DDBJ whole genome shotgun (WGS) entry which is preliminary data.</text>
</comment>
<protein>
    <submittedName>
        <fullName evidence="1">Uncharacterized protein</fullName>
    </submittedName>
</protein>
<accession>A0A428S459</accession>
<sequence length="75" mass="8387">MTTDSRQAELQQIQNELDIEILPGTEIMADIGSHHFVKSEDKSHRVLVPQPSSSPHDPLNWSTRWKVSALVAVSP</sequence>
<keyword evidence="2" id="KW-1185">Reference proteome</keyword>
<name>A0A428S459_9HYPO</name>
<evidence type="ECO:0000313" key="1">
    <source>
        <dbReference type="EMBL" id="RSL84620.1"/>
    </source>
</evidence>
<organism evidence="1 2">
    <name type="scientific">Fusarium oligoseptatum</name>
    <dbReference type="NCBI Taxonomy" id="2604345"/>
    <lineage>
        <taxon>Eukaryota</taxon>
        <taxon>Fungi</taxon>
        <taxon>Dikarya</taxon>
        <taxon>Ascomycota</taxon>
        <taxon>Pezizomycotina</taxon>
        <taxon>Sordariomycetes</taxon>
        <taxon>Hypocreomycetidae</taxon>
        <taxon>Hypocreales</taxon>
        <taxon>Nectriaceae</taxon>
        <taxon>Fusarium</taxon>
        <taxon>Fusarium solani species complex</taxon>
    </lineage>
</organism>
<dbReference type="Proteomes" id="UP000287144">
    <property type="component" value="Unassembled WGS sequence"/>
</dbReference>
<dbReference type="STRING" id="1325735.A0A428S459"/>